<dbReference type="InterPro" id="IPR036412">
    <property type="entry name" value="HAD-like_sf"/>
</dbReference>
<sequence>MPNLVIWDWSETIEKSENAHFFVMNKLLNKYTGKSFDSSHTMNEYWNQISFAVRNVIKAQIPIEIEKCSTWVAPYAISLIKYFKDNNIPQCIISNGDSKKIREQIFQSRLDYFDSVIGHDDGFMPKPNPSSILHLCKKYKLKNDHNVWMIGDSSQDMEFAMHAQVKGIKITDGLHIVWDEIHNLEK</sequence>
<evidence type="ECO:0000256" key="2">
    <source>
        <dbReference type="ARBA" id="ARBA00004818"/>
    </source>
</evidence>
<dbReference type="PANTHER" id="PTHR43434:SF1">
    <property type="entry name" value="PHOSPHOGLYCOLATE PHOSPHATASE"/>
    <property type="match status" value="1"/>
</dbReference>
<dbReference type="GO" id="GO:0008967">
    <property type="term" value="F:phosphoglycolate phosphatase activity"/>
    <property type="evidence" value="ECO:0007669"/>
    <property type="project" value="UniProtKB-EC"/>
</dbReference>
<evidence type="ECO:0000313" key="5">
    <source>
        <dbReference type="EMBL" id="QEK38197.1"/>
    </source>
</evidence>
<dbReference type="EC" id="3.1.3.18" evidence="4"/>
<dbReference type="RefSeq" id="WP_148981044.1">
    <property type="nucleotide sequence ID" value="NZ_CP043315.1"/>
</dbReference>
<comment type="catalytic activity">
    <reaction evidence="1">
        <text>2-phosphoglycolate + H2O = glycolate + phosphate</text>
        <dbReference type="Rhea" id="RHEA:14369"/>
        <dbReference type="ChEBI" id="CHEBI:15377"/>
        <dbReference type="ChEBI" id="CHEBI:29805"/>
        <dbReference type="ChEBI" id="CHEBI:43474"/>
        <dbReference type="ChEBI" id="CHEBI:58033"/>
        <dbReference type="EC" id="3.1.3.18"/>
    </reaction>
</comment>
<evidence type="ECO:0000313" key="6">
    <source>
        <dbReference type="Proteomes" id="UP000325155"/>
    </source>
</evidence>
<dbReference type="NCBIfam" id="TIGR01549">
    <property type="entry name" value="HAD-SF-IA-v1"/>
    <property type="match status" value="1"/>
</dbReference>
<dbReference type="InterPro" id="IPR023214">
    <property type="entry name" value="HAD_sf"/>
</dbReference>
<dbReference type="Gene3D" id="3.40.50.1000">
    <property type="entry name" value="HAD superfamily/HAD-like"/>
    <property type="match status" value="1"/>
</dbReference>
<dbReference type="KEGG" id="cip:FZC35_02340"/>
<reference evidence="5 6" key="1">
    <citation type="submission" date="2019-08" db="EMBL/GenBank/DDBJ databases">
        <title>Highly reduced genomes of protist endosymbionts show evolutionary convergence.</title>
        <authorList>
            <person name="George E."/>
            <person name="Husnik F."/>
            <person name="Tashyreva D."/>
            <person name="Prokopchuk G."/>
            <person name="Horak A."/>
            <person name="Kwong W.K."/>
            <person name="Lukes J."/>
            <person name="Keeling P.J."/>
        </authorList>
    </citation>
    <scope>NUCLEOTIDE SEQUENCE [LARGE SCALE GENOMIC DNA]</scope>
    <source>
        <strain evidence="5">1605</strain>
    </source>
</reference>
<dbReference type="Proteomes" id="UP000325155">
    <property type="component" value="Chromosome"/>
</dbReference>
<accession>A0A5C0UEP8</accession>
<dbReference type="SUPFAM" id="SSF56784">
    <property type="entry name" value="HAD-like"/>
    <property type="match status" value="1"/>
</dbReference>
<dbReference type="InterPro" id="IPR006439">
    <property type="entry name" value="HAD-SF_hydro_IA"/>
</dbReference>
<keyword evidence="5" id="KW-0378">Hydrolase</keyword>
<name>A0A5C0UEP8_9PROT</name>
<dbReference type="InterPro" id="IPR050155">
    <property type="entry name" value="HAD-like_hydrolase_sf"/>
</dbReference>
<keyword evidence="6" id="KW-1185">Reference proteome</keyword>
<dbReference type="PANTHER" id="PTHR43434">
    <property type="entry name" value="PHOSPHOGLYCOLATE PHOSPHATASE"/>
    <property type="match status" value="1"/>
</dbReference>
<dbReference type="SFLD" id="SFLDS00003">
    <property type="entry name" value="Haloacid_Dehalogenase"/>
    <property type="match status" value="1"/>
</dbReference>
<gene>
    <name evidence="5" type="ORF">FZC35_02340</name>
</gene>
<dbReference type="Gene3D" id="1.10.150.730">
    <property type="match status" value="1"/>
</dbReference>
<evidence type="ECO:0000256" key="3">
    <source>
        <dbReference type="ARBA" id="ARBA00006171"/>
    </source>
</evidence>
<evidence type="ECO:0000256" key="4">
    <source>
        <dbReference type="ARBA" id="ARBA00013078"/>
    </source>
</evidence>
<comment type="similarity">
    <text evidence="3">Belongs to the HAD-like hydrolase superfamily. CbbY/CbbZ/Gph/YieH family.</text>
</comment>
<protein>
    <recommendedName>
        <fullName evidence="4">phosphoglycolate phosphatase</fullName>
        <ecNumber evidence="4">3.1.3.18</ecNumber>
    </recommendedName>
</protein>
<organism evidence="5 6">
    <name type="scientific">Candidatus Cytomitobacter indipagum</name>
    <dbReference type="NCBI Taxonomy" id="2601575"/>
    <lineage>
        <taxon>Bacteria</taxon>
        <taxon>Pseudomonadati</taxon>
        <taxon>Pseudomonadota</taxon>
        <taxon>Alphaproteobacteria</taxon>
        <taxon>Holosporales</taxon>
        <taxon>Holosporaceae</taxon>
        <taxon>Candidatus Cytomitobacter</taxon>
    </lineage>
</organism>
<proteinExistence type="inferred from homology"/>
<dbReference type="GO" id="GO:0005829">
    <property type="term" value="C:cytosol"/>
    <property type="evidence" value="ECO:0007669"/>
    <property type="project" value="TreeGrafter"/>
</dbReference>
<dbReference type="CDD" id="cd01427">
    <property type="entry name" value="HAD_like"/>
    <property type="match status" value="1"/>
</dbReference>
<dbReference type="SFLD" id="SFLDG01129">
    <property type="entry name" value="C1.5:_HAD__Beta-PGM__Phosphata"/>
    <property type="match status" value="1"/>
</dbReference>
<dbReference type="AlphaFoldDB" id="A0A5C0UEP8"/>
<dbReference type="OrthoDB" id="9782449at2"/>
<dbReference type="GO" id="GO:0006281">
    <property type="term" value="P:DNA repair"/>
    <property type="evidence" value="ECO:0007669"/>
    <property type="project" value="TreeGrafter"/>
</dbReference>
<dbReference type="EMBL" id="CP043315">
    <property type="protein sequence ID" value="QEK38197.1"/>
    <property type="molecule type" value="Genomic_DNA"/>
</dbReference>
<dbReference type="Pfam" id="PF13419">
    <property type="entry name" value="HAD_2"/>
    <property type="match status" value="1"/>
</dbReference>
<evidence type="ECO:0000256" key="1">
    <source>
        <dbReference type="ARBA" id="ARBA00000830"/>
    </source>
</evidence>
<comment type="pathway">
    <text evidence="2">Organic acid metabolism; glycolate biosynthesis; glycolate from 2-phosphoglycolate: step 1/1.</text>
</comment>
<dbReference type="InterPro" id="IPR041492">
    <property type="entry name" value="HAD_2"/>
</dbReference>